<gene>
    <name evidence="1" type="ORF">AWC38_SpisGene9985</name>
</gene>
<reference evidence="2" key="1">
    <citation type="journal article" date="2017" name="bioRxiv">
        <title>Comparative analysis of the genomes of Stylophora pistillata and Acropora digitifera provides evidence for extensive differences between species of corals.</title>
        <authorList>
            <person name="Voolstra C.R."/>
            <person name="Li Y."/>
            <person name="Liew Y.J."/>
            <person name="Baumgarten S."/>
            <person name="Zoccola D."/>
            <person name="Flot J.-F."/>
            <person name="Tambutte S."/>
            <person name="Allemand D."/>
            <person name="Aranda M."/>
        </authorList>
    </citation>
    <scope>NUCLEOTIDE SEQUENCE [LARGE SCALE GENOMIC DNA]</scope>
</reference>
<dbReference type="PANTHER" id="PTHR33050:SF7">
    <property type="entry name" value="RIBONUCLEASE H"/>
    <property type="match status" value="1"/>
</dbReference>
<dbReference type="Proteomes" id="UP000225706">
    <property type="component" value="Unassembled WGS sequence"/>
</dbReference>
<dbReference type="STRING" id="50429.A0A2B4S7P9"/>
<dbReference type="InterPro" id="IPR036397">
    <property type="entry name" value="RNaseH_sf"/>
</dbReference>
<protein>
    <recommendedName>
        <fullName evidence="3">RNase H type-1 domain-containing protein</fullName>
    </recommendedName>
</protein>
<evidence type="ECO:0000313" key="2">
    <source>
        <dbReference type="Proteomes" id="UP000225706"/>
    </source>
</evidence>
<dbReference type="EMBL" id="LSMT01000152">
    <property type="protein sequence ID" value="PFX25396.1"/>
    <property type="molecule type" value="Genomic_DNA"/>
</dbReference>
<dbReference type="InterPro" id="IPR024416">
    <property type="entry name" value="DUF2738"/>
</dbReference>
<dbReference type="SUPFAM" id="SSF53098">
    <property type="entry name" value="Ribonuclease H-like"/>
    <property type="match status" value="1"/>
</dbReference>
<organism evidence="1 2">
    <name type="scientific">Stylophora pistillata</name>
    <name type="common">Smooth cauliflower coral</name>
    <dbReference type="NCBI Taxonomy" id="50429"/>
    <lineage>
        <taxon>Eukaryota</taxon>
        <taxon>Metazoa</taxon>
        <taxon>Cnidaria</taxon>
        <taxon>Anthozoa</taxon>
        <taxon>Hexacorallia</taxon>
        <taxon>Scleractinia</taxon>
        <taxon>Astrocoeniina</taxon>
        <taxon>Pocilloporidae</taxon>
        <taxon>Stylophora</taxon>
    </lineage>
</organism>
<sequence length="429" mass="48705">MQLISSSIAELEWWIENMPTVRRDTTVCPKPSAVIQTDVSKRGWGAALGNQEIGGRWIDAEATNHINILKLQAAFFALKVFCKNTRNTHVQLQIDNTTAVAYITNMGGTKSPQLNNLAKEIWNWCINKNIWVSAVHIAGKLNTSADNKSRNFSDKHEWSLSKECFQEIISVFPELDIDLFAKRMIFSKPISGEIPDSKPKIEFKRINISTLNEDGTEGELILPTERLYSFGISENTSQETGKVTGYTFLLCLWNRDGATEEEKIWTETFNSIVDCCIDHLIENREEIDMFELERSDLTKSKGGLNPLYWKMEKVLNEKTGKIVQQKDPDRGPTLYAKLIYSKKTNKFRTQFYDLNDEPIEADTLMGKYCHAKCAIKIESIFIGARISLQVKLYEAVVEPAKTGMKRLLPRPNAESVVLESEYATAADLL</sequence>
<dbReference type="InterPro" id="IPR052055">
    <property type="entry name" value="Hepadnavirus_pol/RT"/>
</dbReference>
<keyword evidence="2" id="KW-1185">Reference proteome</keyword>
<dbReference type="CDD" id="cd09275">
    <property type="entry name" value="RNase_HI_RT_DIRS1"/>
    <property type="match status" value="1"/>
</dbReference>
<dbReference type="Pfam" id="PF10927">
    <property type="entry name" value="DUF2738"/>
    <property type="match status" value="1"/>
</dbReference>
<dbReference type="GO" id="GO:0003676">
    <property type="term" value="F:nucleic acid binding"/>
    <property type="evidence" value="ECO:0007669"/>
    <property type="project" value="InterPro"/>
</dbReference>
<dbReference type="Gene3D" id="3.30.420.10">
    <property type="entry name" value="Ribonuclease H-like superfamily/Ribonuclease H"/>
    <property type="match status" value="1"/>
</dbReference>
<comment type="caution">
    <text evidence="1">The sequence shown here is derived from an EMBL/GenBank/DDBJ whole genome shotgun (WGS) entry which is preliminary data.</text>
</comment>
<name>A0A2B4S7P9_STYPI</name>
<dbReference type="AlphaFoldDB" id="A0A2B4S7P9"/>
<dbReference type="OrthoDB" id="5986938at2759"/>
<evidence type="ECO:0000313" key="1">
    <source>
        <dbReference type="EMBL" id="PFX25396.1"/>
    </source>
</evidence>
<evidence type="ECO:0008006" key="3">
    <source>
        <dbReference type="Google" id="ProtNLM"/>
    </source>
</evidence>
<dbReference type="PANTHER" id="PTHR33050">
    <property type="entry name" value="REVERSE TRANSCRIPTASE DOMAIN-CONTAINING PROTEIN"/>
    <property type="match status" value="1"/>
</dbReference>
<proteinExistence type="predicted"/>
<dbReference type="InterPro" id="IPR012337">
    <property type="entry name" value="RNaseH-like_sf"/>
</dbReference>
<accession>A0A2B4S7P9</accession>